<protein>
    <submittedName>
        <fullName evidence="7">NlpC/P60 family protein</fullName>
    </submittedName>
</protein>
<comment type="caution">
    <text evidence="7">The sequence shown here is derived from an EMBL/GenBank/DDBJ whole genome shotgun (WGS) entry which is preliminary data.</text>
</comment>
<keyword evidence="8" id="KW-1185">Reference proteome</keyword>
<evidence type="ECO:0000256" key="2">
    <source>
        <dbReference type="ARBA" id="ARBA00022670"/>
    </source>
</evidence>
<name>A0A4V1ZHD4_9MICO</name>
<evidence type="ECO:0000259" key="6">
    <source>
        <dbReference type="PROSITE" id="PS51935"/>
    </source>
</evidence>
<dbReference type="PANTHER" id="PTHR47359">
    <property type="entry name" value="PEPTIDOGLYCAN DL-ENDOPEPTIDASE CWLO"/>
    <property type="match status" value="1"/>
</dbReference>
<dbReference type="OrthoDB" id="9815778at2"/>
<evidence type="ECO:0000256" key="5">
    <source>
        <dbReference type="SAM" id="MobiDB-lite"/>
    </source>
</evidence>
<comment type="similarity">
    <text evidence="1">Belongs to the peptidase C40 family.</text>
</comment>
<dbReference type="EMBL" id="SDWW01000013">
    <property type="protein sequence ID" value="RYV51654.1"/>
    <property type="molecule type" value="Genomic_DNA"/>
</dbReference>
<evidence type="ECO:0000313" key="8">
    <source>
        <dbReference type="Proteomes" id="UP000293764"/>
    </source>
</evidence>
<dbReference type="AlphaFoldDB" id="A0A4V1ZHD4"/>
<evidence type="ECO:0000256" key="1">
    <source>
        <dbReference type="ARBA" id="ARBA00007074"/>
    </source>
</evidence>
<dbReference type="Gene3D" id="3.90.1720.10">
    <property type="entry name" value="endopeptidase domain like (from Nostoc punctiforme)"/>
    <property type="match status" value="1"/>
</dbReference>
<dbReference type="RefSeq" id="WP_130101971.1">
    <property type="nucleotide sequence ID" value="NZ_SDWW01000013.1"/>
</dbReference>
<dbReference type="InterPro" id="IPR051794">
    <property type="entry name" value="PG_Endopeptidase_C40"/>
</dbReference>
<feature type="region of interest" description="Disordered" evidence="5">
    <location>
        <begin position="115"/>
        <end position="145"/>
    </location>
</feature>
<dbReference type="SUPFAM" id="SSF54001">
    <property type="entry name" value="Cysteine proteinases"/>
    <property type="match status" value="1"/>
</dbReference>
<dbReference type="Proteomes" id="UP000293764">
    <property type="component" value="Unassembled WGS sequence"/>
</dbReference>
<dbReference type="PANTHER" id="PTHR47359:SF3">
    <property type="entry name" value="NLP_P60 DOMAIN-CONTAINING PROTEIN-RELATED"/>
    <property type="match status" value="1"/>
</dbReference>
<reference evidence="7 8" key="1">
    <citation type="submission" date="2019-01" db="EMBL/GenBank/DDBJ databases">
        <title>Novel species of Cellulomonas.</title>
        <authorList>
            <person name="Liu Q."/>
            <person name="Xin Y.-H."/>
        </authorList>
    </citation>
    <scope>NUCLEOTIDE SEQUENCE [LARGE SCALE GENOMIC DNA]</scope>
    <source>
        <strain evidence="7 8">HLT2-17</strain>
    </source>
</reference>
<keyword evidence="2" id="KW-0645">Protease</keyword>
<evidence type="ECO:0000313" key="7">
    <source>
        <dbReference type="EMBL" id="RYV51654.1"/>
    </source>
</evidence>
<organism evidence="7 8">
    <name type="scientific">Pengzhenrongella frigida</name>
    <dbReference type="NCBI Taxonomy" id="1259133"/>
    <lineage>
        <taxon>Bacteria</taxon>
        <taxon>Bacillati</taxon>
        <taxon>Actinomycetota</taxon>
        <taxon>Actinomycetes</taxon>
        <taxon>Micrococcales</taxon>
        <taxon>Pengzhenrongella</taxon>
    </lineage>
</organism>
<dbReference type="InterPro" id="IPR000064">
    <property type="entry name" value="NLP_P60_dom"/>
</dbReference>
<dbReference type="Pfam" id="PF00877">
    <property type="entry name" value="NLPC_P60"/>
    <property type="match status" value="1"/>
</dbReference>
<keyword evidence="3" id="KW-0378">Hydrolase</keyword>
<feature type="domain" description="NlpC/P60" evidence="6">
    <location>
        <begin position="143"/>
        <end position="253"/>
    </location>
</feature>
<dbReference type="PROSITE" id="PS51935">
    <property type="entry name" value="NLPC_P60"/>
    <property type="match status" value="1"/>
</dbReference>
<keyword evidence="4" id="KW-0788">Thiol protease</keyword>
<gene>
    <name evidence="7" type="ORF">EUA98_07050</name>
</gene>
<sequence>MPESSLPVRHRAAGRPTTALTDLAHTASGSVARAGRRTAVVLAGSGLLASVFAAPAGATPSAVTVDSVATVDSAATVDTSGLTAGARAALLTAPVVIVPTDVAWTLDVPALTVVADPEPEPEPEPVRATPTASTPVGADAPSSANGSSVMEIASRYLGVPYLWGGGTPSGFDCSGFTSYVWAQLGVTLPHSSASQRSSGTVVSRADAQPGDLIVTPGHVALYAGDGMLIDATPGSVIRFHKVYQSNPVFIRVG</sequence>
<dbReference type="InterPro" id="IPR038765">
    <property type="entry name" value="Papain-like_cys_pep_sf"/>
</dbReference>
<evidence type="ECO:0000256" key="3">
    <source>
        <dbReference type="ARBA" id="ARBA00022801"/>
    </source>
</evidence>
<evidence type="ECO:0000256" key="4">
    <source>
        <dbReference type="ARBA" id="ARBA00022807"/>
    </source>
</evidence>
<proteinExistence type="inferred from homology"/>
<dbReference type="GO" id="GO:0008234">
    <property type="term" value="F:cysteine-type peptidase activity"/>
    <property type="evidence" value="ECO:0007669"/>
    <property type="project" value="UniProtKB-KW"/>
</dbReference>
<dbReference type="GO" id="GO:0006508">
    <property type="term" value="P:proteolysis"/>
    <property type="evidence" value="ECO:0007669"/>
    <property type="project" value="UniProtKB-KW"/>
</dbReference>
<accession>A0A4V1ZHD4</accession>